<organism evidence="1 2">
    <name type="scientific">Lentzea albida</name>
    <dbReference type="NCBI Taxonomy" id="65499"/>
    <lineage>
        <taxon>Bacteria</taxon>
        <taxon>Bacillati</taxon>
        <taxon>Actinomycetota</taxon>
        <taxon>Actinomycetes</taxon>
        <taxon>Pseudonocardiales</taxon>
        <taxon>Pseudonocardiaceae</taxon>
        <taxon>Lentzea</taxon>
    </lineage>
</organism>
<sequence>MTPEDTELITEFHKVSQLMPGVAFDFIMGTLTPDREHEFGQILISLGELLVHHADERLQPEAPPTTVSPTDG</sequence>
<dbReference type="RefSeq" id="WP_089909070.1">
    <property type="nucleotide sequence ID" value="NZ_FOFV01000001.1"/>
</dbReference>
<proteinExistence type="predicted"/>
<keyword evidence="2" id="KW-1185">Reference proteome</keyword>
<evidence type="ECO:0000313" key="2">
    <source>
        <dbReference type="Proteomes" id="UP000199503"/>
    </source>
</evidence>
<accession>A0A1H9BSG1</accession>
<name>A0A1H9BSG1_9PSEU</name>
<protein>
    <submittedName>
        <fullName evidence="1">Uncharacterized protein</fullName>
    </submittedName>
</protein>
<evidence type="ECO:0000313" key="1">
    <source>
        <dbReference type="EMBL" id="SEP91651.1"/>
    </source>
</evidence>
<dbReference type="AlphaFoldDB" id="A0A1H9BSG1"/>
<dbReference type="EMBL" id="FOFV01000001">
    <property type="protein sequence ID" value="SEP91651.1"/>
    <property type="molecule type" value="Genomic_DNA"/>
</dbReference>
<reference evidence="2" key="1">
    <citation type="submission" date="2016-10" db="EMBL/GenBank/DDBJ databases">
        <authorList>
            <person name="Varghese N."/>
            <person name="Submissions S."/>
        </authorList>
    </citation>
    <scope>NUCLEOTIDE SEQUENCE [LARGE SCALE GENOMIC DNA]</scope>
    <source>
        <strain evidence="2">DSM 44437</strain>
    </source>
</reference>
<gene>
    <name evidence="1" type="ORF">SAMN04488000_101652</name>
</gene>
<dbReference type="OrthoDB" id="3638320at2"/>
<dbReference type="STRING" id="65499.SAMN04488000_101652"/>
<dbReference type="Proteomes" id="UP000199503">
    <property type="component" value="Unassembled WGS sequence"/>
</dbReference>